<evidence type="ECO:0000256" key="5">
    <source>
        <dbReference type="ARBA" id="ARBA00022833"/>
    </source>
</evidence>
<dbReference type="AlphaFoldDB" id="A0AAD5TMT0"/>
<dbReference type="EC" id="4.2.1.1" evidence="2 10"/>
<dbReference type="PANTHER" id="PTHR11002">
    <property type="entry name" value="CARBONIC ANHYDRASE"/>
    <property type="match status" value="1"/>
</dbReference>
<comment type="function">
    <text evidence="10">Reversible hydration of carbon dioxide.</text>
</comment>
<feature type="binding site" evidence="9">
    <location>
        <position position="119"/>
    </location>
    <ligand>
        <name>Zn(2+)</name>
        <dbReference type="ChEBI" id="CHEBI:29105"/>
    </ligand>
</feature>
<comment type="similarity">
    <text evidence="1 10">Belongs to the beta-class carbonic anhydrase family.</text>
</comment>
<dbReference type="EMBL" id="JADGJQ010000022">
    <property type="protein sequence ID" value="KAJ3179166.1"/>
    <property type="molecule type" value="Genomic_DNA"/>
</dbReference>
<organism evidence="11 12">
    <name type="scientific">Geranomyces variabilis</name>
    <dbReference type="NCBI Taxonomy" id="109894"/>
    <lineage>
        <taxon>Eukaryota</taxon>
        <taxon>Fungi</taxon>
        <taxon>Fungi incertae sedis</taxon>
        <taxon>Chytridiomycota</taxon>
        <taxon>Chytridiomycota incertae sedis</taxon>
        <taxon>Chytridiomycetes</taxon>
        <taxon>Spizellomycetales</taxon>
        <taxon>Powellomycetaceae</taxon>
        <taxon>Geranomyces</taxon>
    </lineage>
</organism>
<protein>
    <recommendedName>
        <fullName evidence="3 10">Carbonic anhydrase</fullName>
        <ecNumber evidence="2 10">4.2.1.1</ecNumber>
    </recommendedName>
    <alternativeName>
        <fullName evidence="7 10">Carbonate dehydratase</fullName>
    </alternativeName>
</protein>
<sequence length="227" mass="25103">MPKPNTITVEGLLKNSSGKVNVEKLLNNNKKWAEEVTSSDPNFFKNLSDQQSPELLWIGCSDSRVPANQLLNLPPGEVFVHRNIANIVYGTDINAMSVLQFSVDVLKVKHIIVCGHYNCGGVAAALTTKQFGLVDMWIRSLKDLYVQNKDKLSALDETAKLKRMVELNIARSVDSVTHSTTVQNAWARGQTLSVHGWVYNLSDGRLKDLKLTMSSLEDLESGVHVVG</sequence>
<dbReference type="InterPro" id="IPR001765">
    <property type="entry name" value="Carbonic_anhydrase"/>
</dbReference>
<keyword evidence="6 10" id="KW-0456">Lyase</keyword>
<dbReference type="Pfam" id="PF00484">
    <property type="entry name" value="Pro_CA"/>
    <property type="match status" value="1"/>
</dbReference>
<comment type="cofactor">
    <cofactor evidence="9">
        <name>Zn(2+)</name>
        <dbReference type="ChEBI" id="CHEBI:29105"/>
    </cofactor>
    <text evidence="9">Binds 1 zinc ion per subunit.</text>
</comment>
<comment type="caution">
    <text evidence="11">The sequence shown here is derived from an EMBL/GenBank/DDBJ whole genome shotgun (WGS) entry which is preliminary data.</text>
</comment>
<dbReference type="GO" id="GO:0015976">
    <property type="term" value="P:carbon utilization"/>
    <property type="evidence" value="ECO:0007669"/>
    <property type="project" value="InterPro"/>
</dbReference>
<evidence type="ECO:0000256" key="3">
    <source>
        <dbReference type="ARBA" id="ARBA00014628"/>
    </source>
</evidence>
<dbReference type="InterPro" id="IPR036874">
    <property type="entry name" value="Carbonic_anhydrase_sf"/>
</dbReference>
<keyword evidence="5 9" id="KW-0862">Zinc</keyword>
<feature type="binding site" evidence="9">
    <location>
        <position position="60"/>
    </location>
    <ligand>
        <name>Zn(2+)</name>
        <dbReference type="ChEBI" id="CHEBI:29105"/>
    </ligand>
</feature>
<evidence type="ECO:0000256" key="2">
    <source>
        <dbReference type="ARBA" id="ARBA00012925"/>
    </source>
</evidence>
<feature type="binding site" evidence="9">
    <location>
        <position position="62"/>
    </location>
    <ligand>
        <name>Zn(2+)</name>
        <dbReference type="ChEBI" id="CHEBI:29105"/>
    </ligand>
</feature>
<dbReference type="InterPro" id="IPR015892">
    <property type="entry name" value="Carbonic_anhydrase_CS"/>
</dbReference>
<dbReference type="Proteomes" id="UP001212152">
    <property type="component" value="Unassembled WGS sequence"/>
</dbReference>
<dbReference type="SUPFAM" id="SSF53056">
    <property type="entry name" value="beta-carbonic anhydrase, cab"/>
    <property type="match status" value="1"/>
</dbReference>
<reference evidence="11" key="1">
    <citation type="submission" date="2020-05" db="EMBL/GenBank/DDBJ databases">
        <title>Phylogenomic resolution of chytrid fungi.</title>
        <authorList>
            <person name="Stajich J.E."/>
            <person name="Amses K."/>
            <person name="Simmons R."/>
            <person name="Seto K."/>
            <person name="Myers J."/>
            <person name="Bonds A."/>
            <person name="Quandt C.A."/>
            <person name="Barry K."/>
            <person name="Liu P."/>
            <person name="Grigoriev I."/>
            <person name="Longcore J.E."/>
            <person name="James T.Y."/>
        </authorList>
    </citation>
    <scope>NUCLEOTIDE SEQUENCE</scope>
    <source>
        <strain evidence="11">JEL0379</strain>
    </source>
</reference>
<evidence type="ECO:0000256" key="10">
    <source>
        <dbReference type="RuleBase" id="RU003956"/>
    </source>
</evidence>
<evidence type="ECO:0000256" key="4">
    <source>
        <dbReference type="ARBA" id="ARBA00022723"/>
    </source>
</evidence>
<evidence type="ECO:0000313" key="12">
    <source>
        <dbReference type="Proteomes" id="UP001212152"/>
    </source>
</evidence>
<evidence type="ECO:0000256" key="1">
    <source>
        <dbReference type="ARBA" id="ARBA00006217"/>
    </source>
</evidence>
<dbReference type="FunFam" id="3.40.1050.10:FF:000001">
    <property type="entry name" value="Carbonic anhydrase"/>
    <property type="match status" value="1"/>
</dbReference>
<dbReference type="PROSITE" id="PS00704">
    <property type="entry name" value="PROK_CO2_ANHYDRASE_1"/>
    <property type="match status" value="1"/>
</dbReference>
<dbReference type="CDD" id="cd00883">
    <property type="entry name" value="beta_CA_cladeA"/>
    <property type="match status" value="1"/>
</dbReference>
<evidence type="ECO:0000256" key="7">
    <source>
        <dbReference type="ARBA" id="ARBA00031969"/>
    </source>
</evidence>
<feature type="binding site" evidence="9">
    <location>
        <position position="116"/>
    </location>
    <ligand>
        <name>Zn(2+)</name>
        <dbReference type="ChEBI" id="CHEBI:29105"/>
    </ligand>
</feature>
<dbReference type="GO" id="GO:0008270">
    <property type="term" value="F:zinc ion binding"/>
    <property type="evidence" value="ECO:0007669"/>
    <property type="project" value="UniProtKB-UniRule"/>
</dbReference>
<evidence type="ECO:0000256" key="9">
    <source>
        <dbReference type="PIRSR" id="PIRSR601765-1"/>
    </source>
</evidence>
<evidence type="ECO:0000256" key="8">
    <source>
        <dbReference type="ARBA" id="ARBA00048348"/>
    </source>
</evidence>
<gene>
    <name evidence="11" type="ORF">HDU87_003124</name>
</gene>
<dbReference type="PANTHER" id="PTHR11002:SF76">
    <property type="entry name" value="CARBONIC ANHYDRASE"/>
    <property type="match status" value="1"/>
</dbReference>
<comment type="catalytic activity">
    <reaction evidence="8 10">
        <text>hydrogencarbonate + H(+) = CO2 + H2O</text>
        <dbReference type="Rhea" id="RHEA:10748"/>
        <dbReference type="ChEBI" id="CHEBI:15377"/>
        <dbReference type="ChEBI" id="CHEBI:15378"/>
        <dbReference type="ChEBI" id="CHEBI:16526"/>
        <dbReference type="ChEBI" id="CHEBI:17544"/>
        <dbReference type="EC" id="4.2.1.1"/>
    </reaction>
</comment>
<name>A0AAD5TMT0_9FUNG</name>
<keyword evidence="12" id="KW-1185">Reference proteome</keyword>
<evidence type="ECO:0000313" key="11">
    <source>
        <dbReference type="EMBL" id="KAJ3179166.1"/>
    </source>
</evidence>
<dbReference type="SMART" id="SM00947">
    <property type="entry name" value="Pro_CA"/>
    <property type="match status" value="1"/>
</dbReference>
<accession>A0AAD5TMT0</accession>
<keyword evidence="4 9" id="KW-0479">Metal-binding</keyword>
<proteinExistence type="inferred from homology"/>
<dbReference type="Gene3D" id="3.40.1050.10">
    <property type="entry name" value="Carbonic anhydrase"/>
    <property type="match status" value="1"/>
</dbReference>
<dbReference type="GO" id="GO:0004089">
    <property type="term" value="F:carbonate dehydratase activity"/>
    <property type="evidence" value="ECO:0007669"/>
    <property type="project" value="UniProtKB-UniRule"/>
</dbReference>
<evidence type="ECO:0000256" key="6">
    <source>
        <dbReference type="ARBA" id="ARBA00023239"/>
    </source>
</evidence>